<organism evidence="1 2">
    <name type="scientific">Variovorax gossypii</name>
    <dbReference type="NCBI Taxonomy" id="1679495"/>
    <lineage>
        <taxon>Bacteria</taxon>
        <taxon>Pseudomonadati</taxon>
        <taxon>Pseudomonadota</taxon>
        <taxon>Betaproteobacteria</taxon>
        <taxon>Burkholderiales</taxon>
        <taxon>Comamonadaceae</taxon>
        <taxon>Variovorax</taxon>
    </lineage>
</organism>
<keyword evidence="2" id="KW-1185">Reference proteome</keyword>
<dbReference type="EMBL" id="RXOE01000005">
    <property type="protein sequence ID" value="RTQ33069.1"/>
    <property type="molecule type" value="Genomic_DNA"/>
</dbReference>
<dbReference type="RefSeq" id="WP_126472302.1">
    <property type="nucleotide sequence ID" value="NZ_RXOE01000005.1"/>
</dbReference>
<evidence type="ECO:0000313" key="1">
    <source>
        <dbReference type="EMBL" id="RTQ33069.1"/>
    </source>
</evidence>
<evidence type="ECO:0000313" key="2">
    <source>
        <dbReference type="Proteomes" id="UP000267418"/>
    </source>
</evidence>
<dbReference type="Proteomes" id="UP000267418">
    <property type="component" value="Unassembled WGS sequence"/>
</dbReference>
<accession>A0A3S0HD69</accession>
<dbReference type="AlphaFoldDB" id="A0A3S0HD69"/>
<sequence length="181" mass="20169">MKPQAALRFWTRLRDDGRELASLLCQFPLVKYEPLDTLYACAKAASALDEKLVADLSTHYSWQGVVEASFLAALRPHAAYASHLRRARDSVPHNGWIVDLALSEVRGSACERHLEHQKVIRELREIIERIPEQPTALRRGPTTGELLQLQSSTVAVANAYKEGGVAQAKAALDASPWRDFL</sequence>
<protein>
    <submittedName>
        <fullName evidence="1">Uncharacterized protein</fullName>
    </submittedName>
</protein>
<dbReference type="OrthoDB" id="9035151at2"/>
<proteinExistence type="predicted"/>
<comment type="caution">
    <text evidence="1">The sequence shown here is derived from an EMBL/GenBank/DDBJ whole genome shotgun (WGS) entry which is preliminary data.</text>
</comment>
<name>A0A3S0HD69_9BURK</name>
<gene>
    <name evidence="1" type="ORF">EJP69_20515</name>
</gene>
<reference evidence="1 2" key="1">
    <citation type="submission" date="2018-12" db="EMBL/GenBank/DDBJ databases">
        <title>The genome of Variovorax gossypii DSM 100435.</title>
        <authorList>
            <person name="Gao J."/>
            <person name="Sun J."/>
        </authorList>
    </citation>
    <scope>NUCLEOTIDE SEQUENCE [LARGE SCALE GENOMIC DNA]</scope>
    <source>
        <strain evidence="1 2">DSM 100435</strain>
    </source>
</reference>